<dbReference type="PANTHER" id="PTHR42684">
    <property type="entry name" value="ADENOSYLMETHIONINE-8-AMINO-7-OXONONANOATE AMINOTRANSFERASE"/>
    <property type="match status" value="1"/>
</dbReference>
<evidence type="ECO:0000256" key="4">
    <source>
        <dbReference type="ARBA" id="ARBA00022679"/>
    </source>
</evidence>
<evidence type="ECO:0000256" key="2">
    <source>
        <dbReference type="ARBA" id="ARBA00008954"/>
    </source>
</evidence>
<organism evidence="7 8">
    <name type="scientific">Cognatishimia activa</name>
    <dbReference type="NCBI Taxonomy" id="1715691"/>
    <lineage>
        <taxon>Bacteria</taxon>
        <taxon>Pseudomonadati</taxon>
        <taxon>Pseudomonadota</taxon>
        <taxon>Alphaproteobacteria</taxon>
        <taxon>Rhodobacterales</taxon>
        <taxon>Paracoccaceae</taxon>
        <taxon>Cognatishimia</taxon>
    </lineage>
</organism>
<dbReference type="CDD" id="cd00610">
    <property type="entry name" value="OAT_like"/>
    <property type="match status" value="1"/>
</dbReference>
<evidence type="ECO:0000256" key="3">
    <source>
        <dbReference type="ARBA" id="ARBA00022576"/>
    </source>
</evidence>
<dbReference type="FunFam" id="3.40.640.10:FF:000014">
    <property type="entry name" value="Adenosylmethionine-8-amino-7-oxononanoate aminotransferase, probable"/>
    <property type="match status" value="1"/>
</dbReference>
<evidence type="ECO:0000256" key="1">
    <source>
        <dbReference type="ARBA" id="ARBA00001933"/>
    </source>
</evidence>
<comment type="cofactor">
    <cofactor evidence="1">
        <name>pyridoxal 5'-phosphate</name>
        <dbReference type="ChEBI" id="CHEBI:597326"/>
    </cofactor>
</comment>
<dbReference type="SUPFAM" id="SSF53383">
    <property type="entry name" value="PLP-dependent transferases"/>
    <property type="match status" value="1"/>
</dbReference>
<proteinExistence type="inferred from homology"/>
<gene>
    <name evidence="7" type="ORF">HZ995_11370</name>
</gene>
<dbReference type="Proteomes" id="UP000665026">
    <property type="component" value="Chromosome"/>
</dbReference>
<dbReference type="Gene3D" id="3.90.1150.10">
    <property type="entry name" value="Aspartate Aminotransferase, domain 1"/>
    <property type="match status" value="1"/>
</dbReference>
<dbReference type="InterPro" id="IPR015421">
    <property type="entry name" value="PyrdxlP-dep_Trfase_major"/>
</dbReference>
<dbReference type="KEGG" id="cact:HZ995_11370"/>
<evidence type="ECO:0000256" key="6">
    <source>
        <dbReference type="RuleBase" id="RU003560"/>
    </source>
</evidence>
<keyword evidence="4" id="KW-0808">Transferase</keyword>
<evidence type="ECO:0000313" key="8">
    <source>
        <dbReference type="Proteomes" id="UP000665026"/>
    </source>
</evidence>
<dbReference type="GO" id="GO:0009102">
    <property type="term" value="P:biotin biosynthetic process"/>
    <property type="evidence" value="ECO:0007669"/>
    <property type="project" value="TreeGrafter"/>
</dbReference>
<dbReference type="EMBL" id="CP060010">
    <property type="protein sequence ID" value="QTN35083.1"/>
    <property type="molecule type" value="Genomic_DNA"/>
</dbReference>
<dbReference type="PANTHER" id="PTHR42684:SF3">
    <property type="entry name" value="ADENOSYLMETHIONINE-8-AMINO-7-OXONONANOATE AMINOTRANSFERASE"/>
    <property type="match status" value="1"/>
</dbReference>
<sequence length="429" mass="46110">MAQIFPFTDPVAAVTTPPTQFVRGDGVRAVDADGKSYIDAVSALWCASLGFSPERLTRAMADQMGKLAYYHSFMGRTPEVADQLAARLVARLPGMERVFFGTSGSEAVETASKFVRYYWNAKDRPQKKRIISREGAYHGSGQMSAALTGLTYCHDGFDLPLDAVLRTGRPHYLRDAEPGESEADFSKRRARELDALISAADPETVGAFIGEPAMGAGGVILPPDGYWAEIQNVLTKHDVLLIADEIICGFGRTGEWFACETYDIRPDMMTLAKQLTASVFPMSAVAVSGKIYEAIEALAGKNGTLGHGVTYGGHPVGAAVALECLDIYEEMDLTAHVGRLGNLIADGLAPLRDAPGVLDVRHSGMLAAVEFNTDALARAVGEEAERLGVFFRLIGSVLAIAPPYICTDADIEEITSVMRKAVEAQTVPQ</sequence>
<accession>A0A975I6G8</accession>
<keyword evidence="5 6" id="KW-0663">Pyridoxal phosphate</keyword>
<dbReference type="PIRSF" id="PIRSF000521">
    <property type="entry name" value="Transaminase_4ab_Lys_Orn"/>
    <property type="match status" value="1"/>
</dbReference>
<protein>
    <submittedName>
        <fullName evidence="7">Aminotransferase class III-fold pyridoxal phosphate-dependent enzyme</fullName>
    </submittedName>
</protein>
<keyword evidence="3 7" id="KW-0032">Aminotransferase</keyword>
<evidence type="ECO:0000313" key="7">
    <source>
        <dbReference type="EMBL" id="QTN35083.1"/>
    </source>
</evidence>
<dbReference type="GO" id="GO:0030170">
    <property type="term" value="F:pyridoxal phosphate binding"/>
    <property type="evidence" value="ECO:0007669"/>
    <property type="project" value="InterPro"/>
</dbReference>
<dbReference type="InterPro" id="IPR049704">
    <property type="entry name" value="Aminotrans_3_PPA_site"/>
</dbReference>
<dbReference type="InterPro" id="IPR015422">
    <property type="entry name" value="PyrdxlP-dep_Trfase_small"/>
</dbReference>
<dbReference type="GO" id="GO:0004015">
    <property type="term" value="F:adenosylmethionine-8-amino-7-oxononanoate transaminase activity"/>
    <property type="evidence" value="ECO:0007669"/>
    <property type="project" value="TreeGrafter"/>
</dbReference>
<dbReference type="InterPro" id="IPR005814">
    <property type="entry name" value="Aminotrans_3"/>
</dbReference>
<comment type="similarity">
    <text evidence="2 6">Belongs to the class-III pyridoxal-phosphate-dependent aminotransferase family.</text>
</comment>
<dbReference type="AlphaFoldDB" id="A0A975I6G8"/>
<dbReference type="PROSITE" id="PS00600">
    <property type="entry name" value="AA_TRANSFER_CLASS_3"/>
    <property type="match status" value="1"/>
</dbReference>
<name>A0A975I6G8_9RHOB</name>
<dbReference type="Gene3D" id="3.40.640.10">
    <property type="entry name" value="Type I PLP-dependent aspartate aminotransferase-like (Major domain)"/>
    <property type="match status" value="1"/>
</dbReference>
<reference evidence="7" key="1">
    <citation type="submission" date="2020-07" db="EMBL/GenBank/DDBJ databases">
        <title>Genome sequences of bacteria associated with the marine, planktonic diatom Thalassiosira profunda strain ECT2AJA-044.</title>
        <authorList>
            <person name="Gargas C.B."/>
            <person name="Roberts W.R."/>
            <person name="Alverson A.J."/>
        </authorList>
    </citation>
    <scope>NUCLEOTIDE SEQUENCE</scope>
    <source>
        <strain evidence="7">ECT2AJA-044</strain>
    </source>
</reference>
<dbReference type="InterPro" id="IPR015424">
    <property type="entry name" value="PyrdxlP-dep_Trfase"/>
</dbReference>
<dbReference type="Pfam" id="PF00202">
    <property type="entry name" value="Aminotran_3"/>
    <property type="match status" value="1"/>
</dbReference>
<evidence type="ECO:0000256" key="5">
    <source>
        <dbReference type="ARBA" id="ARBA00022898"/>
    </source>
</evidence>
<dbReference type="GO" id="GO:0009448">
    <property type="term" value="P:gamma-aminobutyric acid metabolic process"/>
    <property type="evidence" value="ECO:0007669"/>
    <property type="project" value="TreeGrafter"/>
</dbReference>